<protein>
    <submittedName>
        <fullName evidence="1">Uncharacterized protein</fullName>
    </submittedName>
</protein>
<name>A0A4C1WD77_EUMVA</name>
<dbReference type="Proteomes" id="UP000299102">
    <property type="component" value="Unassembled WGS sequence"/>
</dbReference>
<gene>
    <name evidence="1" type="ORF">EVAR_98044_1</name>
</gene>
<organism evidence="1 2">
    <name type="scientific">Eumeta variegata</name>
    <name type="common">Bagworm moth</name>
    <name type="synonym">Eumeta japonica</name>
    <dbReference type="NCBI Taxonomy" id="151549"/>
    <lineage>
        <taxon>Eukaryota</taxon>
        <taxon>Metazoa</taxon>
        <taxon>Ecdysozoa</taxon>
        <taxon>Arthropoda</taxon>
        <taxon>Hexapoda</taxon>
        <taxon>Insecta</taxon>
        <taxon>Pterygota</taxon>
        <taxon>Neoptera</taxon>
        <taxon>Endopterygota</taxon>
        <taxon>Lepidoptera</taxon>
        <taxon>Glossata</taxon>
        <taxon>Ditrysia</taxon>
        <taxon>Tineoidea</taxon>
        <taxon>Psychidae</taxon>
        <taxon>Oiketicinae</taxon>
        <taxon>Eumeta</taxon>
    </lineage>
</organism>
<evidence type="ECO:0000313" key="2">
    <source>
        <dbReference type="Proteomes" id="UP000299102"/>
    </source>
</evidence>
<comment type="caution">
    <text evidence="1">The sequence shown here is derived from an EMBL/GenBank/DDBJ whole genome shotgun (WGS) entry which is preliminary data.</text>
</comment>
<sequence length="148" mass="16276">MTLGSVHGVPKRDTFAASLSAACLSPTATWSSDTLIFFVQEELARQTLFCPFWSVAAHLVNARSSASMDIQSIPSQLYPSMSSQSCCHFDYDHIHSASDLSPVLDSSLRPAFNSDFATKHSSDLKETESKCWSQNKIRAIFTGECSFL</sequence>
<accession>A0A4C1WD77</accession>
<dbReference type="EMBL" id="BGZK01000532">
    <property type="protein sequence ID" value="GBP48860.1"/>
    <property type="molecule type" value="Genomic_DNA"/>
</dbReference>
<evidence type="ECO:0000313" key="1">
    <source>
        <dbReference type="EMBL" id="GBP48860.1"/>
    </source>
</evidence>
<keyword evidence="2" id="KW-1185">Reference proteome</keyword>
<reference evidence="1 2" key="1">
    <citation type="journal article" date="2019" name="Commun. Biol.">
        <title>The bagworm genome reveals a unique fibroin gene that provides high tensile strength.</title>
        <authorList>
            <person name="Kono N."/>
            <person name="Nakamura H."/>
            <person name="Ohtoshi R."/>
            <person name="Tomita M."/>
            <person name="Numata K."/>
            <person name="Arakawa K."/>
        </authorList>
    </citation>
    <scope>NUCLEOTIDE SEQUENCE [LARGE SCALE GENOMIC DNA]</scope>
</reference>
<dbReference type="AlphaFoldDB" id="A0A4C1WD77"/>
<proteinExistence type="predicted"/>